<evidence type="ECO:0000256" key="5">
    <source>
        <dbReference type="ARBA" id="ARBA00022692"/>
    </source>
</evidence>
<comment type="cofactor">
    <cofactor evidence="1">
        <name>Zn(2+)</name>
        <dbReference type="ChEBI" id="CHEBI:29105"/>
    </cofactor>
</comment>
<keyword evidence="8 11" id="KW-1133">Transmembrane helix</keyword>
<dbReference type="OrthoDB" id="9782003at2"/>
<evidence type="ECO:0000256" key="1">
    <source>
        <dbReference type="ARBA" id="ARBA00001947"/>
    </source>
</evidence>
<organism evidence="13 14">
    <name type="scientific">Rarobacter faecitabidus</name>
    <dbReference type="NCBI Taxonomy" id="13243"/>
    <lineage>
        <taxon>Bacteria</taxon>
        <taxon>Bacillati</taxon>
        <taxon>Actinomycetota</taxon>
        <taxon>Actinomycetes</taxon>
        <taxon>Micrococcales</taxon>
        <taxon>Rarobacteraceae</taxon>
        <taxon>Rarobacter</taxon>
    </lineage>
</organism>
<evidence type="ECO:0000256" key="8">
    <source>
        <dbReference type="ARBA" id="ARBA00022989"/>
    </source>
</evidence>
<evidence type="ECO:0000256" key="2">
    <source>
        <dbReference type="ARBA" id="ARBA00004141"/>
    </source>
</evidence>
<name>A0A542ZWD8_RARFA</name>
<dbReference type="PANTHER" id="PTHR42837:SF2">
    <property type="entry name" value="MEMBRANE METALLOPROTEASE ARASP2, CHLOROPLASTIC-RELATED"/>
    <property type="match status" value="1"/>
</dbReference>
<dbReference type="AlphaFoldDB" id="A0A542ZWD8"/>
<keyword evidence="4 13" id="KW-0645">Protease</keyword>
<keyword evidence="9 13" id="KW-0482">Metalloprotease</keyword>
<dbReference type="InterPro" id="IPR001478">
    <property type="entry name" value="PDZ"/>
</dbReference>
<evidence type="ECO:0000256" key="9">
    <source>
        <dbReference type="ARBA" id="ARBA00023049"/>
    </source>
</evidence>
<protein>
    <submittedName>
        <fullName evidence="13">RIP metalloprotease RseP</fullName>
    </submittedName>
</protein>
<dbReference type="InterPro" id="IPR004387">
    <property type="entry name" value="Pept_M50_Zn"/>
</dbReference>
<dbReference type="Pfam" id="PF02163">
    <property type="entry name" value="Peptidase_M50"/>
    <property type="match status" value="1"/>
</dbReference>
<evidence type="ECO:0000313" key="13">
    <source>
        <dbReference type="EMBL" id="TQL64684.1"/>
    </source>
</evidence>
<keyword evidence="7" id="KW-0862">Zinc</keyword>
<evidence type="ECO:0000256" key="7">
    <source>
        <dbReference type="ARBA" id="ARBA00022833"/>
    </source>
</evidence>
<proteinExistence type="inferred from homology"/>
<gene>
    <name evidence="13" type="ORF">FB461_1193</name>
</gene>
<dbReference type="GO" id="GO:0004222">
    <property type="term" value="F:metalloendopeptidase activity"/>
    <property type="evidence" value="ECO:0007669"/>
    <property type="project" value="InterPro"/>
</dbReference>
<keyword evidence="14" id="KW-1185">Reference proteome</keyword>
<dbReference type="PROSITE" id="PS50106">
    <property type="entry name" value="PDZ"/>
    <property type="match status" value="1"/>
</dbReference>
<comment type="caution">
    <text evidence="13">The sequence shown here is derived from an EMBL/GenBank/DDBJ whole genome shotgun (WGS) entry which is preliminary data.</text>
</comment>
<evidence type="ECO:0000259" key="12">
    <source>
        <dbReference type="PROSITE" id="PS50106"/>
    </source>
</evidence>
<sequence length="432" mass="45770">MDSALGIIVIVIGLLVSIALHEVGHMLPAKKFGVRVSEYFVGFGPKLWSTRRGETEYGLKAIPLGGYVRLIGMYPPARPGQKQRKGRLAEMVRDARMMSQDEILPGQEPRAFYNLSAPKKVTVMLGGPVMNLLIAVVLIAIVQVGFGDLGPSTKLGTVQACVGAASVQGGNDEQPCTDGALPGPAMSAGLRVGDEIVAVDGVQIASWDQVPAAIRDAAGAVSIDYLRDGQQFSTTMTPVEVSSTGANGKTLTRRYIGIAPEEQWQSQPISTVPGIVWGQMTSMAGIVVELPMKVYQTATAVVSPRQERDQDSVISVVGVGRIAGEITSAPTQDLPSGFRVVSLLSLLAGLNIALFVFNLIPLVPLDGGHVVGALYEGLKRQIARLRRRERPGPVDTARMVPVAFGMFIVLIVMGAVLIVADIVDPISLFAAG</sequence>
<dbReference type="SUPFAM" id="SSF50156">
    <property type="entry name" value="PDZ domain-like"/>
    <property type="match status" value="1"/>
</dbReference>
<dbReference type="RefSeq" id="WP_142119799.1">
    <property type="nucleotide sequence ID" value="NZ_BAAASV010000001.1"/>
</dbReference>
<dbReference type="Proteomes" id="UP000315389">
    <property type="component" value="Unassembled WGS sequence"/>
</dbReference>
<evidence type="ECO:0000313" key="14">
    <source>
        <dbReference type="Proteomes" id="UP000315389"/>
    </source>
</evidence>
<evidence type="ECO:0000256" key="11">
    <source>
        <dbReference type="SAM" id="Phobius"/>
    </source>
</evidence>
<dbReference type="InterPro" id="IPR041489">
    <property type="entry name" value="PDZ_6"/>
</dbReference>
<dbReference type="CDD" id="cd06163">
    <property type="entry name" value="S2P-M50_PDZ_RseP-like"/>
    <property type="match status" value="1"/>
</dbReference>
<evidence type="ECO:0000256" key="4">
    <source>
        <dbReference type="ARBA" id="ARBA00022670"/>
    </source>
</evidence>
<keyword evidence="5 11" id="KW-0812">Transmembrane</keyword>
<comment type="similarity">
    <text evidence="3">Belongs to the peptidase M50B family.</text>
</comment>
<keyword evidence="6" id="KW-0378">Hydrolase</keyword>
<keyword evidence="10 11" id="KW-0472">Membrane</keyword>
<evidence type="ECO:0000256" key="6">
    <source>
        <dbReference type="ARBA" id="ARBA00022801"/>
    </source>
</evidence>
<dbReference type="Gene3D" id="2.30.42.10">
    <property type="match status" value="1"/>
</dbReference>
<accession>A0A542ZWD8</accession>
<dbReference type="GO" id="GO:0006508">
    <property type="term" value="P:proteolysis"/>
    <property type="evidence" value="ECO:0007669"/>
    <property type="project" value="UniProtKB-KW"/>
</dbReference>
<dbReference type="InterPro" id="IPR036034">
    <property type="entry name" value="PDZ_sf"/>
</dbReference>
<evidence type="ECO:0000256" key="10">
    <source>
        <dbReference type="ARBA" id="ARBA00023136"/>
    </source>
</evidence>
<dbReference type="PANTHER" id="PTHR42837">
    <property type="entry name" value="REGULATOR OF SIGMA-E PROTEASE RSEP"/>
    <property type="match status" value="1"/>
</dbReference>
<feature type="domain" description="PDZ" evidence="12">
    <location>
        <begin position="183"/>
        <end position="229"/>
    </location>
</feature>
<evidence type="ECO:0000256" key="3">
    <source>
        <dbReference type="ARBA" id="ARBA00007931"/>
    </source>
</evidence>
<dbReference type="InterPro" id="IPR008915">
    <property type="entry name" value="Peptidase_M50"/>
</dbReference>
<feature type="transmembrane region" description="Helical" evidence="11">
    <location>
        <begin position="399"/>
        <end position="420"/>
    </location>
</feature>
<feature type="transmembrane region" description="Helical" evidence="11">
    <location>
        <begin position="123"/>
        <end position="146"/>
    </location>
</feature>
<comment type="subcellular location">
    <subcellularLocation>
        <location evidence="2">Membrane</location>
        <topology evidence="2">Multi-pass membrane protein</topology>
    </subcellularLocation>
</comment>
<reference evidence="13 14" key="1">
    <citation type="submission" date="2019-06" db="EMBL/GenBank/DDBJ databases">
        <title>Sequencing the genomes of 1000 actinobacteria strains.</title>
        <authorList>
            <person name="Klenk H.-P."/>
        </authorList>
    </citation>
    <scope>NUCLEOTIDE SEQUENCE [LARGE SCALE GENOMIC DNA]</scope>
    <source>
        <strain evidence="13 14">DSM 4813</strain>
    </source>
</reference>
<dbReference type="EMBL" id="VFOS01000001">
    <property type="protein sequence ID" value="TQL64684.1"/>
    <property type="molecule type" value="Genomic_DNA"/>
</dbReference>
<dbReference type="Pfam" id="PF17820">
    <property type="entry name" value="PDZ_6"/>
    <property type="match status" value="1"/>
</dbReference>
<dbReference type="GO" id="GO:0016020">
    <property type="term" value="C:membrane"/>
    <property type="evidence" value="ECO:0007669"/>
    <property type="project" value="UniProtKB-SubCell"/>
</dbReference>